<accession>A0A1B0A4G8</accession>
<dbReference type="VEuPathDB" id="VectorBase:GPAI034229"/>
<organism evidence="1 2">
    <name type="scientific">Glossina pallidipes</name>
    <name type="common">Tsetse fly</name>
    <dbReference type="NCBI Taxonomy" id="7398"/>
    <lineage>
        <taxon>Eukaryota</taxon>
        <taxon>Metazoa</taxon>
        <taxon>Ecdysozoa</taxon>
        <taxon>Arthropoda</taxon>
        <taxon>Hexapoda</taxon>
        <taxon>Insecta</taxon>
        <taxon>Pterygota</taxon>
        <taxon>Neoptera</taxon>
        <taxon>Endopterygota</taxon>
        <taxon>Diptera</taxon>
        <taxon>Brachycera</taxon>
        <taxon>Muscomorpha</taxon>
        <taxon>Hippoboscoidea</taxon>
        <taxon>Glossinidae</taxon>
        <taxon>Glossina</taxon>
    </lineage>
</organism>
<dbReference type="AlphaFoldDB" id="A0A1B0A4G8"/>
<dbReference type="Proteomes" id="UP000092445">
    <property type="component" value="Unassembled WGS sequence"/>
</dbReference>
<keyword evidence="2" id="KW-1185">Reference proteome</keyword>
<evidence type="ECO:0000313" key="1">
    <source>
        <dbReference type="EnsemblMetazoa" id="GPAI034229-PA"/>
    </source>
</evidence>
<evidence type="ECO:0000313" key="2">
    <source>
        <dbReference type="Proteomes" id="UP000092445"/>
    </source>
</evidence>
<name>A0A1B0A4G8_GLOPL</name>
<reference evidence="2" key="1">
    <citation type="submission" date="2014-03" db="EMBL/GenBank/DDBJ databases">
        <authorList>
            <person name="Aksoy S."/>
            <person name="Warren W."/>
            <person name="Wilson R.K."/>
        </authorList>
    </citation>
    <scope>NUCLEOTIDE SEQUENCE [LARGE SCALE GENOMIC DNA]</scope>
    <source>
        <strain evidence="2">IAEA</strain>
    </source>
</reference>
<dbReference type="EnsemblMetazoa" id="GPAI034229-RA">
    <property type="protein sequence ID" value="GPAI034229-PA"/>
    <property type="gene ID" value="GPAI034229"/>
</dbReference>
<sequence length="171" mass="19514">MRALASDLCISYVKSPCSEQQQLTEIFSLQEFRAFYSGTLSIERKKHCSSIQSKASFTDIISETSHLIICRRDCKEFASEERSCSMRSTRRANPTTCKSAFNKLLTVAAPMPELAPLHTANDLADTVTKFSRDRPSLKEREVIKSYQNSFIKNSQEQHGKQMFHLTHKKTN</sequence>
<protein>
    <submittedName>
        <fullName evidence="1">Uncharacterized protein</fullName>
    </submittedName>
</protein>
<reference evidence="1" key="2">
    <citation type="submission" date="2020-05" db="UniProtKB">
        <authorList>
            <consortium name="EnsemblMetazoa"/>
        </authorList>
    </citation>
    <scope>IDENTIFICATION</scope>
    <source>
        <strain evidence="1">IAEA</strain>
    </source>
</reference>
<proteinExistence type="predicted"/>